<dbReference type="EMBL" id="CP142149">
    <property type="protein sequence ID" value="WSE30102.1"/>
    <property type="molecule type" value="Genomic_DNA"/>
</dbReference>
<accession>A0ABZ1I6Y4</accession>
<evidence type="ECO:0000313" key="1">
    <source>
        <dbReference type="EMBL" id="WSE30102.1"/>
    </source>
</evidence>
<dbReference type="Proteomes" id="UP001330812">
    <property type="component" value="Chromosome"/>
</dbReference>
<proteinExistence type="predicted"/>
<name>A0ABZ1I6Y4_9PSEU</name>
<evidence type="ECO:0000313" key="2">
    <source>
        <dbReference type="Proteomes" id="UP001330812"/>
    </source>
</evidence>
<organism evidence="1 2">
    <name type="scientific">Amycolatopsis rhabdoformis</name>
    <dbReference type="NCBI Taxonomy" id="1448059"/>
    <lineage>
        <taxon>Bacteria</taxon>
        <taxon>Bacillati</taxon>
        <taxon>Actinomycetota</taxon>
        <taxon>Actinomycetes</taxon>
        <taxon>Pseudonocardiales</taxon>
        <taxon>Pseudonocardiaceae</taxon>
        <taxon>Amycolatopsis</taxon>
    </lineage>
</organism>
<reference evidence="1 2" key="1">
    <citation type="journal article" date="2015" name="Int. J. Syst. Evol. Microbiol.">
        <title>Amycolatopsis rhabdoformis sp. nov., an actinomycete isolated from a tropical forest soil.</title>
        <authorList>
            <person name="Souza W.R."/>
            <person name="Silva R.E."/>
            <person name="Goodfellow M."/>
            <person name="Busarakam K."/>
            <person name="Figueiro F.S."/>
            <person name="Ferreira D."/>
            <person name="Rodrigues-Filho E."/>
            <person name="Moraes L.A.B."/>
            <person name="Zucchi T.D."/>
        </authorList>
    </citation>
    <scope>NUCLEOTIDE SEQUENCE [LARGE SCALE GENOMIC DNA]</scope>
    <source>
        <strain evidence="1 2">NCIMB 14900</strain>
    </source>
</reference>
<dbReference type="RefSeq" id="WP_326569058.1">
    <property type="nucleotide sequence ID" value="NZ_CP142149.1"/>
</dbReference>
<sequence length="51" mass="5182">MSSLRGRTALVTGAGRVLPVDLGEPEQVTALLHQLGQSTSSSSSSTRPTSG</sequence>
<keyword evidence="2" id="KW-1185">Reference proteome</keyword>
<protein>
    <submittedName>
        <fullName evidence="1">Uncharacterized protein</fullName>
    </submittedName>
</protein>
<gene>
    <name evidence="1" type="ORF">VSH64_46175</name>
</gene>